<dbReference type="NCBIfam" id="TIGR00756">
    <property type="entry name" value="PPR"/>
    <property type="match status" value="5"/>
</dbReference>
<keyword evidence="1" id="KW-0677">Repeat</keyword>
<dbReference type="FunFam" id="1.25.40.10:FF:000280">
    <property type="entry name" value="Pentatricopeptide repeat-containing protein"/>
    <property type="match status" value="1"/>
</dbReference>
<dbReference type="PANTHER" id="PTHR24015">
    <property type="entry name" value="OS07G0578800 PROTEIN-RELATED"/>
    <property type="match status" value="1"/>
</dbReference>
<sequence length="652" mass="72844">MAIASIPLRLNCSSKFWTVNQWNFQLREAVNQNHAHEVLHLFRQMKQSSFLPNNLTFPIISKACAKLSNLKCSQMVHTHVVKSPFWPDVFVQTAMVDMYVKCQRLDYAHNLFERMPRRDVASWNVMLGGFAHLGLLDRVLGFFRDMRFSGIQPDLLTVIEVSRAVSCADDLNLVKSIHSFGIRIGISGDLSISNTWIAAYAKCGDLSLSELVFHGIKEESRSVISWNSMIEGHANIGNFLNTLKLYKSMLCGGFRPDISTILSLLSSCVQPEALLQGSLIHSHGIQFGCNSDRSVINTLISMYCKCGDIDSARYLFECTSNRTCVTWTIMISGYAGKGNMAEALTLFNAMEAAGEHPDLVTVLSLISGCGQTVALDLGKLIENYANFNGLKDNIVVCNALIDMYAKCGSVYDAQRLFNGMSYRTVVSWTSMIAACAMNGEFEEALDLFNVMLVSGLEPNHITFLHVLQACNHAGFLEKGWEFFNMMSSIYMINPGLDHYSCMADLLGRKGKLNDTLEFLRKMPVKPDAAMWSALLGACKIHHNVEIGECAAQHLFELEPDEAAPYVELANIYASAGMWDRVARTRMMMKSHKMRKSPGQSVVQVNGVSHAFMVEERSHPDVVQIYEALDSLKLQSEKRSPLYMDGMPEKDLE</sequence>
<reference evidence="4 5" key="1">
    <citation type="journal article" date="2020" name="Nat. Commun.">
        <title>Genome of Tripterygium wilfordii and identification of cytochrome P450 involved in triptolide biosynthesis.</title>
        <authorList>
            <person name="Tu L."/>
            <person name="Su P."/>
            <person name="Zhang Z."/>
            <person name="Gao L."/>
            <person name="Wang J."/>
            <person name="Hu T."/>
            <person name="Zhou J."/>
            <person name="Zhang Y."/>
            <person name="Zhao Y."/>
            <person name="Liu Y."/>
            <person name="Song Y."/>
            <person name="Tong Y."/>
            <person name="Lu Y."/>
            <person name="Yang J."/>
            <person name="Xu C."/>
            <person name="Jia M."/>
            <person name="Peters R.J."/>
            <person name="Huang L."/>
            <person name="Gao W."/>
        </authorList>
    </citation>
    <scope>NUCLEOTIDE SEQUENCE [LARGE SCALE GENOMIC DNA]</scope>
    <source>
        <strain evidence="5">cv. XIE 37</strain>
        <tissue evidence="4">Leaf</tissue>
    </source>
</reference>
<comment type="caution">
    <text evidence="4">The sequence shown here is derived from an EMBL/GenBank/DDBJ whole genome shotgun (WGS) entry which is preliminary data.</text>
</comment>
<proteinExistence type="inferred from homology"/>
<feature type="repeat" description="PPR" evidence="3">
    <location>
        <begin position="424"/>
        <end position="458"/>
    </location>
</feature>
<dbReference type="EMBL" id="JAAARO010000002">
    <property type="protein sequence ID" value="KAF5751260.1"/>
    <property type="molecule type" value="Genomic_DNA"/>
</dbReference>
<dbReference type="Gene3D" id="1.25.40.10">
    <property type="entry name" value="Tetratricopeptide repeat domain"/>
    <property type="match status" value="5"/>
</dbReference>
<dbReference type="Proteomes" id="UP000593562">
    <property type="component" value="Unassembled WGS sequence"/>
</dbReference>
<dbReference type="InterPro" id="IPR002885">
    <property type="entry name" value="PPR_rpt"/>
</dbReference>
<dbReference type="InParanoid" id="A0A7J7DXZ5"/>
<dbReference type="FunFam" id="1.25.40.10:FF:000031">
    <property type="entry name" value="Pentatricopeptide repeat-containing protein mitochondrial"/>
    <property type="match status" value="1"/>
</dbReference>
<name>A0A7J7DXZ5_TRIWF</name>
<dbReference type="PANTHER" id="PTHR24015:SF1993">
    <property type="entry name" value="PENTATRICOPEPTIDE REPEAT-CONTAINING PROTEIN"/>
    <property type="match status" value="1"/>
</dbReference>
<organism evidence="4 5">
    <name type="scientific">Tripterygium wilfordii</name>
    <name type="common">Thunder God vine</name>
    <dbReference type="NCBI Taxonomy" id="458696"/>
    <lineage>
        <taxon>Eukaryota</taxon>
        <taxon>Viridiplantae</taxon>
        <taxon>Streptophyta</taxon>
        <taxon>Embryophyta</taxon>
        <taxon>Tracheophyta</taxon>
        <taxon>Spermatophyta</taxon>
        <taxon>Magnoliopsida</taxon>
        <taxon>eudicotyledons</taxon>
        <taxon>Gunneridae</taxon>
        <taxon>Pentapetalae</taxon>
        <taxon>rosids</taxon>
        <taxon>fabids</taxon>
        <taxon>Celastrales</taxon>
        <taxon>Celastraceae</taxon>
        <taxon>Tripterygium</taxon>
    </lineage>
</organism>
<evidence type="ECO:0000256" key="3">
    <source>
        <dbReference type="PROSITE-ProRule" id="PRU00708"/>
    </source>
</evidence>
<feature type="repeat" description="PPR" evidence="3">
    <location>
        <begin position="222"/>
        <end position="256"/>
    </location>
</feature>
<dbReference type="Pfam" id="PF01535">
    <property type="entry name" value="PPR"/>
    <property type="match status" value="6"/>
</dbReference>
<dbReference type="InterPro" id="IPR046848">
    <property type="entry name" value="E_motif"/>
</dbReference>
<evidence type="ECO:0000313" key="5">
    <source>
        <dbReference type="Proteomes" id="UP000593562"/>
    </source>
</evidence>
<evidence type="ECO:0000256" key="2">
    <source>
        <dbReference type="ARBA" id="ARBA00061659"/>
    </source>
</evidence>
<feature type="repeat" description="PPR" evidence="3">
    <location>
        <begin position="323"/>
        <end position="357"/>
    </location>
</feature>
<accession>A0A7J7DXZ5</accession>
<gene>
    <name evidence="4" type="ORF">HS088_TW02G00271</name>
</gene>
<dbReference type="Pfam" id="PF20431">
    <property type="entry name" value="E_motif"/>
    <property type="match status" value="1"/>
</dbReference>
<protein>
    <submittedName>
        <fullName evidence="4">Tetratricopeptide repeat (TPR)-like superfamily protein putative isoform 1</fullName>
    </submittedName>
</protein>
<dbReference type="Pfam" id="PF13041">
    <property type="entry name" value="PPR_2"/>
    <property type="match status" value="3"/>
</dbReference>
<dbReference type="GO" id="GO:0009451">
    <property type="term" value="P:RNA modification"/>
    <property type="evidence" value="ECO:0007669"/>
    <property type="project" value="InterPro"/>
</dbReference>
<comment type="similarity">
    <text evidence="2">Belongs to the PPR family. PCMP-E subfamily.</text>
</comment>
<dbReference type="PROSITE" id="PS51375">
    <property type="entry name" value="PPR"/>
    <property type="match status" value="5"/>
</dbReference>
<dbReference type="FunFam" id="1.25.40.10:FF:000381">
    <property type="entry name" value="Pentatricopeptide repeat-containing protein"/>
    <property type="match status" value="1"/>
</dbReference>
<dbReference type="FunFam" id="1.25.40.10:FF:000968">
    <property type="entry name" value="Pentatricopeptide repeat-containing protein, mitochondrial"/>
    <property type="match status" value="1"/>
</dbReference>
<feature type="repeat" description="PPR" evidence="3">
    <location>
        <begin position="393"/>
        <end position="423"/>
    </location>
</feature>
<dbReference type="InterPro" id="IPR046960">
    <property type="entry name" value="PPR_At4g14850-like_plant"/>
</dbReference>
<evidence type="ECO:0000256" key="1">
    <source>
        <dbReference type="ARBA" id="ARBA00022737"/>
    </source>
</evidence>
<keyword evidence="5" id="KW-1185">Reference proteome</keyword>
<dbReference type="InterPro" id="IPR011990">
    <property type="entry name" value="TPR-like_helical_dom_sf"/>
</dbReference>
<dbReference type="AlphaFoldDB" id="A0A7J7DXZ5"/>
<dbReference type="GO" id="GO:0003723">
    <property type="term" value="F:RNA binding"/>
    <property type="evidence" value="ECO:0007669"/>
    <property type="project" value="InterPro"/>
</dbReference>
<feature type="repeat" description="PPR" evidence="3">
    <location>
        <begin position="119"/>
        <end position="153"/>
    </location>
</feature>
<evidence type="ECO:0000313" key="4">
    <source>
        <dbReference type="EMBL" id="KAF5751260.1"/>
    </source>
</evidence>